<feature type="domain" description="AB hydrolase-1" evidence="1">
    <location>
        <begin position="35"/>
        <end position="257"/>
    </location>
</feature>
<protein>
    <submittedName>
        <fullName evidence="2">Alpha/beta fold hydrolase</fullName>
    </submittedName>
</protein>
<dbReference type="PANTHER" id="PTHR43433:SF5">
    <property type="entry name" value="AB HYDROLASE-1 DOMAIN-CONTAINING PROTEIN"/>
    <property type="match status" value="1"/>
</dbReference>
<dbReference type="SUPFAM" id="SSF53474">
    <property type="entry name" value="alpha/beta-Hydrolases"/>
    <property type="match status" value="1"/>
</dbReference>
<dbReference type="PANTHER" id="PTHR43433">
    <property type="entry name" value="HYDROLASE, ALPHA/BETA FOLD FAMILY PROTEIN"/>
    <property type="match status" value="1"/>
</dbReference>
<accession>A0ABU3VJ31</accession>
<comment type="caution">
    <text evidence="2">The sequence shown here is derived from an EMBL/GenBank/DDBJ whole genome shotgun (WGS) entry which is preliminary data.</text>
</comment>
<sequence length="277" mass="30131">MPDSHAEPEHGEYHTICADGVNLRVFTLNEGRSGPPLVICNGLGQAVEMLYPLMHEFPDRPIIAFDAAGVGRSDVPDKVTTIPQHAAMLHGILSELNVGRCDVMGISWGGAVAQQLAYDHPKVVRKLVLAITSTGGIGSWWGTPLALSEIMFPFRYVNKAYGDFIGPFMYGGEAVLQPWLFKEYARNAIRPSYEGYSAQVKALCSWTSIPWLGQLTQPTQIIGGALDTLIPVANQVLLASLVPNARLRIYPAGHLLMYSLRSDVGELVADFLDGRAA</sequence>
<evidence type="ECO:0000313" key="3">
    <source>
        <dbReference type="Proteomes" id="UP001255416"/>
    </source>
</evidence>
<dbReference type="EMBL" id="JASMWN010000020">
    <property type="protein sequence ID" value="MDU9006170.1"/>
    <property type="molecule type" value="Genomic_DNA"/>
</dbReference>
<evidence type="ECO:0000259" key="1">
    <source>
        <dbReference type="Pfam" id="PF00561"/>
    </source>
</evidence>
<keyword evidence="3" id="KW-1185">Reference proteome</keyword>
<dbReference type="InterPro" id="IPR050471">
    <property type="entry name" value="AB_hydrolase"/>
</dbReference>
<proteinExistence type="predicted"/>
<dbReference type="Gene3D" id="3.40.50.1820">
    <property type="entry name" value="alpha/beta hydrolase"/>
    <property type="match status" value="1"/>
</dbReference>
<name>A0ABU3VJ31_9RHOB</name>
<dbReference type="InterPro" id="IPR029058">
    <property type="entry name" value="AB_hydrolase_fold"/>
</dbReference>
<dbReference type="GO" id="GO:0016787">
    <property type="term" value="F:hydrolase activity"/>
    <property type="evidence" value="ECO:0007669"/>
    <property type="project" value="UniProtKB-KW"/>
</dbReference>
<dbReference type="Pfam" id="PF00561">
    <property type="entry name" value="Abhydrolase_1"/>
    <property type="match status" value="1"/>
</dbReference>
<reference evidence="3" key="1">
    <citation type="submission" date="2023-05" db="EMBL/GenBank/DDBJ databases">
        <title>Sedimentitalea sp. nov. JM2-8.</title>
        <authorList>
            <person name="Huang J."/>
        </authorList>
    </citation>
    <scope>NUCLEOTIDE SEQUENCE [LARGE SCALE GENOMIC DNA]</scope>
    <source>
        <strain evidence="3">KHS03</strain>
    </source>
</reference>
<organism evidence="2 3">
    <name type="scientific">Sedimentitalea todarodis</name>
    <dbReference type="NCBI Taxonomy" id="1631240"/>
    <lineage>
        <taxon>Bacteria</taxon>
        <taxon>Pseudomonadati</taxon>
        <taxon>Pseudomonadota</taxon>
        <taxon>Alphaproteobacteria</taxon>
        <taxon>Rhodobacterales</taxon>
        <taxon>Paracoccaceae</taxon>
        <taxon>Sedimentitalea</taxon>
    </lineage>
</organism>
<dbReference type="PRINTS" id="PR00111">
    <property type="entry name" value="ABHYDROLASE"/>
</dbReference>
<dbReference type="InterPro" id="IPR000073">
    <property type="entry name" value="AB_hydrolase_1"/>
</dbReference>
<dbReference type="RefSeq" id="WP_316780719.1">
    <property type="nucleotide sequence ID" value="NZ_JASMWN010000020.1"/>
</dbReference>
<gene>
    <name evidence="2" type="ORF">QO231_20250</name>
</gene>
<evidence type="ECO:0000313" key="2">
    <source>
        <dbReference type="EMBL" id="MDU9006170.1"/>
    </source>
</evidence>
<keyword evidence="2" id="KW-0378">Hydrolase</keyword>
<dbReference type="Proteomes" id="UP001255416">
    <property type="component" value="Unassembled WGS sequence"/>
</dbReference>